<dbReference type="Pfam" id="PF02445">
    <property type="entry name" value="NadA"/>
    <property type="match status" value="1"/>
</dbReference>
<dbReference type="NCBIfam" id="NF006878">
    <property type="entry name" value="PRK09375.1-2"/>
    <property type="match status" value="1"/>
</dbReference>
<dbReference type="GO" id="GO:0051539">
    <property type="term" value="F:4 iron, 4 sulfur cluster binding"/>
    <property type="evidence" value="ECO:0007669"/>
    <property type="project" value="UniProtKB-KW"/>
</dbReference>
<keyword evidence="7" id="KW-0479">Metal-binding</keyword>
<comment type="cofactor">
    <cofactor evidence="1">
        <name>[4Fe-4S] cluster</name>
        <dbReference type="ChEBI" id="CHEBI:49883"/>
    </cofactor>
</comment>
<evidence type="ECO:0000256" key="1">
    <source>
        <dbReference type="ARBA" id="ARBA00001966"/>
    </source>
</evidence>
<dbReference type="GO" id="GO:0034628">
    <property type="term" value="P:'de novo' NAD+ biosynthetic process from L-aspartate"/>
    <property type="evidence" value="ECO:0007669"/>
    <property type="project" value="TreeGrafter"/>
</dbReference>
<evidence type="ECO:0000256" key="2">
    <source>
        <dbReference type="ARBA" id="ARBA00005065"/>
    </source>
</evidence>
<dbReference type="PANTHER" id="PTHR30573">
    <property type="entry name" value="QUINOLINATE SYNTHETASE A"/>
    <property type="match status" value="1"/>
</dbReference>
<keyword evidence="6" id="KW-0808">Transferase</keyword>
<comment type="caution">
    <text evidence="10">The sequence shown here is derived from an EMBL/GenBank/DDBJ whole genome shotgun (WGS) entry which is preliminary data.</text>
</comment>
<evidence type="ECO:0000256" key="8">
    <source>
        <dbReference type="ARBA" id="ARBA00023004"/>
    </source>
</evidence>
<dbReference type="GO" id="GO:0008987">
    <property type="term" value="F:quinolinate synthetase A activity"/>
    <property type="evidence" value="ECO:0007669"/>
    <property type="project" value="InterPro"/>
</dbReference>
<organism evidence="10">
    <name type="scientific">marine sediment metagenome</name>
    <dbReference type="NCBI Taxonomy" id="412755"/>
    <lineage>
        <taxon>unclassified sequences</taxon>
        <taxon>metagenomes</taxon>
        <taxon>ecological metagenomes</taxon>
    </lineage>
</organism>
<keyword evidence="9" id="KW-0411">Iron-sulfur</keyword>
<dbReference type="NCBIfam" id="TIGR00550">
    <property type="entry name" value="nadA"/>
    <property type="match status" value="1"/>
</dbReference>
<evidence type="ECO:0000256" key="4">
    <source>
        <dbReference type="ARBA" id="ARBA00022485"/>
    </source>
</evidence>
<name>X1NGQ2_9ZZZZ</name>
<dbReference type="InterPro" id="IPR036094">
    <property type="entry name" value="NadA_sf"/>
</dbReference>
<dbReference type="SUPFAM" id="SSF142754">
    <property type="entry name" value="NadA-like"/>
    <property type="match status" value="1"/>
</dbReference>
<dbReference type="AlphaFoldDB" id="X1NGQ2"/>
<evidence type="ECO:0000256" key="3">
    <source>
        <dbReference type="ARBA" id="ARBA00012669"/>
    </source>
</evidence>
<keyword evidence="8" id="KW-0408">Iron</keyword>
<feature type="non-terminal residue" evidence="10">
    <location>
        <position position="245"/>
    </location>
</feature>
<comment type="pathway">
    <text evidence="2">Cofactor biosynthesis; NAD(+) biosynthesis; quinolinate from iminoaspartate: step 1/1.</text>
</comment>
<dbReference type="Gene3D" id="3.40.50.10800">
    <property type="entry name" value="NadA-like"/>
    <property type="match status" value="3"/>
</dbReference>
<evidence type="ECO:0000256" key="7">
    <source>
        <dbReference type="ARBA" id="ARBA00022723"/>
    </source>
</evidence>
<sequence>MENRDAKLTEKILSLKKRGNAVILAHNYVRPEVQRMADFVGDSLELARKVKEVDAEYIVFAGVDFMAEMAAILNPDKTVIHPDLCSKCAMAARIKAKDVLKAKEQYPDAKVVTYINSSAEVKAVSDVICTSANAVKLVKSMKSNRIIFAPDKNLAHYVATQTDKEIIPVPENGCCPVHHALSPEDIARNLERYPEAELIVHPECTPEVIKLADFVGSTSALIQHIKETSAKTIIVGTEMGIISRM</sequence>
<dbReference type="EC" id="2.5.1.72" evidence="3"/>
<reference evidence="10" key="1">
    <citation type="journal article" date="2014" name="Front. Microbiol.">
        <title>High frequency of phylogenetically diverse reductive dehalogenase-homologous genes in deep subseafloor sedimentary metagenomes.</title>
        <authorList>
            <person name="Kawai M."/>
            <person name="Futagami T."/>
            <person name="Toyoda A."/>
            <person name="Takaki Y."/>
            <person name="Nishi S."/>
            <person name="Hori S."/>
            <person name="Arai W."/>
            <person name="Tsubouchi T."/>
            <person name="Morono Y."/>
            <person name="Uchiyama I."/>
            <person name="Ito T."/>
            <person name="Fujiyama A."/>
            <person name="Inagaki F."/>
            <person name="Takami H."/>
        </authorList>
    </citation>
    <scope>NUCLEOTIDE SEQUENCE</scope>
    <source>
        <strain evidence="10">Expedition CK06-06</strain>
    </source>
</reference>
<evidence type="ECO:0000313" key="10">
    <source>
        <dbReference type="EMBL" id="GAI43217.1"/>
    </source>
</evidence>
<evidence type="ECO:0000256" key="5">
    <source>
        <dbReference type="ARBA" id="ARBA00022642"/>
    </source>
</evidence>
<dbReference type="GO" id="GO:0046872">
    <property type="term" value="F:metal ion binding"/>
    <property type="evidence" value="ECO:0007669"/>
    <property type="project" value="UniProtKB-KW"/>
</dbReference>
<proteinExistence type="predicted"/>
<protein>
    <recommendedName>
        <fullName evidence="3">quinolinate synthase</fullName>
        <ecNumber evidence="3">2.5.1.72</ecNumber>
    </recommendedName>
</protein>
<keyword evidence="4" id="KW-0004">4Fe-4S</keyword>
<gene>
    <name evidence="10" type="ORF">S06H3_41155</name>
</gene>
<accession>X1NGQ2</accession>
<keyword evidence="5" id="KW-0662">Pyridine nucleotide biosynthesis</keyword>
<dbReference type="InterPro" id="IPR003473">
    <property type="entry name" value="NadA"/>
</dbReference>
<evidence type="ECO:0000256" key="9">
    <source>
        <dbReference type="ARBA" id="ARBA00023014"/>
    </source>
</evidence>
<dbReference type="UniPathway" id="UPA00253">
    <property type="reaction ID" value="UER00327"/>
</dbReference>
<dbReference type="EMBL" id="BARV01025327">
    <property type="protein sequence ID" value="GAI43217.1"/>
    <property type="molecule type" value="Genomic_DNA"/>
</dbReference>
<dbReference type="PANTHER" id="PTHR30573:SF0">
    <property type="entry name" value="QUINOLINATE SYNTHASE, CHLOROPLASTIC"/>
    <property type="match status" value="1"/>
</dbReference>
<evidence type="ECO:0000256" key="6">
    <source>
        <dbReference type="ARBA" id="ARBA00022679"/>
    </source>
</evidence>